<comment type="caution">
    <text evidence="1">The sequence shown here is derived from an EMBL/GenBank/DDBJ whole genome shotgun (WGS) entry which is preliminary data.</text>
</comment>
<dbReference type="Proteomes" id="UP001172386">
    <property type="component" value="Unassembled WGS sequence"/>
</dbReference>
<organism evidence="1 2">
    <name type="scientific">Neophaeococcomyces mojaviensis</name>
    <dbReference type="NCBI Taxonomy" id="3383035"/>
    <lineage>
        <taxon>Eukaryota</taxon>
        <taxon>Fungi</taxon>
        <taxon>Dikarya</taxon>
        <taxon>Ascomycota</taxon>
        <taxon>Pezizomycotina</taxon>
        <taxon>Eurotiomycetes</taxon>
        <taxon>Chaetothyriomycetidae</taxon>
        <taxon>Chaetothyriales</taxon>
        <taxon>Chaetothyriales incertae sedis</taxon>
        <taxon>Neophaeococcomyces</taxon>
    </lineage>
</organism>
<sequence length="590" mass="66273">MSFKVGSIDVIHTQVNSPENDPNYRGLHPGGTKLEKGYKKDPECAAFVVDTIWDRDIEIPLRDGVKLRADIFRPATSESSDQKVPALIGWSPYGKTGQGFLSVGVFPGRVGVPKSRTSGFESFEAPDPAEWTARGYAICNIDARGAFDSEGDIRWWGSAEGRDGYDAIEYLASQLWCNGNVGLVGNSWLAISQYFIAAEQPPHLKCIAPMEGASDNFRENLSRGGIAQPGFAKAVAHGMYGRSQQEDIAAMMVKYPPWNEYWEDKRAKFDKIKVPTYILASYSSGLHTEGSLRAYEEISAPKWLRLHPHQEWYDLYRPETNDELQKFFDRYLKGINNDWESTPQVRISILRYNDAPIVNHVFTSYPVPSTTYRTMFLDASGSVSDQQPQRLGNLSYQADAVYQQMDIDEEELRFEHTFDSPAYLVGYSTATLYMSTVEHDDMDVYVQIRKADKSGKILQHLNIPPEDLGIVENEVPPSNILKYMGPTGMIRASQREVDAHLSQPHKVVLSHRAIQKIKPGEIVKLEIPIWPGGIAFEAGEKLILKISGHEMRLAEFPPLRGKGETGKGINTIYCGEQGYFSQIKLPFVEL</sequence>
<gene>
    <name evidence="1" type="ORF">H2198_009182</name>
</gene>
<keyword evidence="2" id="KW-1185">Reference proteome</keyword>
<name>A0ACC2ZV68_9EURO</name>
<dbReference type="EMBL" id="JAPDRQ010000250">
    <property type="protein sequence ID" value="KAJ9651539.1"/>
    <property type="molecule type" value="Genomic_DNA"/>
</dbReference>
<evidence type="ECO:0000313" key="1">
    <source>
        <dbReference type="EMBL" id="KAJ9651539.1"/>
    </source>
</evidence>
<accession>A0ACC2ZV68</accession>
<proteinExistence type="predicted"/>
<evidence type="ECO:0000313" key="2">
    <source>
        <dbReference type="Proteomes" id="UP001172386"/>
    </source>
</evidence>
<protein>
    <submittedName>
        <fullName evidence="1">Uncharacterized protein</fullName>
    </submittedName>
</protein>
<reference evidence="1" key="1">
    <citation type="submission" date="2022-10" db="EMBL/GenBank/DDBJ databases">
        <title>Culturing micro-colonial fungi from biological soil crusts in the Mojave desert and describing Neophaeococcomyces mojavensis, and introducing the new genera and species Taxawa tesnikishii.</title>
        <authorList>
            <person name="Kurbessoian T."/>
            <person name="Stajich J.E."/>
        </authorList>
    </citation>
    <scope>NUCLEOTIDE SEQUENCE</scope>
    <source>
        <strain evidence="1">JES_112</strain>
    </source>
</reference>